<dbReference type="SUPFAM" id="SSF50985">
    <property type="entry name" value="RCC1/BLIP-II"/>
    <property type="match status" value="1"/>
</dbReference>
<dbReference type="InterPro" id="IPR012677">
    <property type="entry name" value="Nucleotide-bd_a/b_plait_sf"/>
</dbReference>
<protein>
    <submittedName>
        <fullName evidence="6">E3 ubiquitin-protein ligase HERC1-like</fullName>
    </submittedName>
</protein>
<dbReference type="InterPro" id="IPR009091">
    <property type="entry name" value="RCC1/BLIP-II"/>
</dbReference>
<name>A0A5N5HMW9_9ROSA</name>
<dbReference type="PRINTS" id="PR00633">
    <property type="entry name" value="RCCNDNSATION"/>
</dbReference>
<feature type="repeat" description="RCC1" evidence="3">
    <location>
        <begin position="315"/>
        <end position="366"/>
    </location>
</feature>
<evidence type="ECO:0000313" key="6">
    <source>
        <dbReference type="EMBL" id="KAB2624604.1"/>
    </source>
</evidence>
<gene>
    <name evidence="6" type="ORF">D8674_016264</name>
</gene>
<proteinExistence type="predicted"/>
<evidence type="ECO:0000313" key="7">
    <source>
        <dbReference type="Proteomes" id="UP000327157"/>
    </source>
</evidence>
<evidence type="ECO:0000256" key="2">
    <source>
        <dbReference type="PROSITE-ProRule" id="PRU00176"/>
    </source>
</evidence>
<dbReference type="InterPro" id="IPR035979">
    <property type="entry name" value="RBD_domain_sf"/>
</dbReference>
<dbReference type="InterPro" id="IPR000408">
    <property type="entry name" value="Reg_chr_condens"/>
</dbReference>
<dbReference type="Gene3D" id="2.130.10.30">
    <property type="entry name" value="Regulator of chromosome condensation 1/beta-lactamase-inhibitor protein II"/>
    <property type="match status" value="2"/>
</dbReference>
<feature type="region of interest" description="Disordered" evidence="4">
    <location>
        <begin position="1"/>
        <end position="49"/>
    </location>
</feature>
<evidence type="ECO:0000259" key="5">
    <source>
        <dbReference type="PROSITE" id="PS50102"/>
    </source>
</evidence>
<keyword evidence="7" id="KW-1185">Reference proteome</keyword>
<dbReference type="PROSITE" id="PS00626">
    <property type="entry name" value="RCC1_2"/>
    <property type="match status" value="1"/>
</dbReference>
<dbReference type="InterPro" id="IPR000504">
    <property type="entry name" value="RRM_dom"/>
</dbReference>
<evidence type="ECO:0000256" key="3">
    <source>
        <dbReference type="PROSITE-ProRule" id="PRU00235"/>
    </source>
</evidence>
<dbReference type="Proteomes" id="UP000327157">
    <property type="component" value="Chromosome 16"/>
</dbReference>
<dbReference type="OrthoDB" id="70707at2759"/>
<dbReference type="SUPFAM" id="SSF54928">
    <property type="entry name" value="RNA-binding domain, RBD"/>
    <property type="match status" value="1"/>
</dbReference>
<reference evidence="7" key="2">
    <citation type="submission" date="2019-10" db="EMBL/GenBank/DDBJ databases">
        <title>A de novo genome assembly of a pear dwarfing rootstock.</title>
        <authorList>
            <person name="Wang F."/>
            <person name="Wang J."/>
            <person name="Li S."/>
            <person name="Zhang Y."/>
            <person name="Fang M."/>
            <person name="Ma L."/>
            <person name="Zhao Y."/>
            <person name="Jiang S."/>
        </authorList>
    </citation>
    <scope>NUCLEOTIDE SEQUENCE [LARGE SCALE GENOMIC DNA]</scope>
</reference>
<dbReference type="PROSITE" id="PS50102">
    <property type="entry name" value="RRM"/>
    <property type="match status" value="1"/>
</dbReference>
<feature type="compositionally biased region" description="Low complexity" evidence="4">
    <location>
        <begin position="182"/>
        <end position="202"/>
    </location>
</feature>
<feature type="compositionally biased region" description="Basic and acidic residues" evidence="4">
    <location>
        <begin position="203"/>
        <end position="216"/>
    </location>
</feature>
<dbReference type="GO" id="GO:0003723">
    <property type="term" value="F:RNA binding"/>
    <property type="evidence" value="ECO:0007669"/>
    <property type="project" value="UniProtKB-UniRule"/>
</dbReference>
<accession>A0A5N5HMW9</accession>
<dbReference type="AlphaFoldDB" id="A0A5N5HMW9"/>
<dbReference type="Pfam" id="PF00076">
    <property type="entry name" value="RRM_1"/>
    <property type="match status" value="1"/>
</dbReference>
<dbReference type="Pfam" id="PF00415">
    <property type="entry name" value="RCC1"/>
    <property type="match status" value="1"/>
</dbReference>
<dbReference type="EMBL" id="SMOL01000160">
    <property type="protein sequence ID" value="KAB2624604.1"/>
    <property type="molecule type" value="Genomic_DNA"/>
</dbReference>
<dbReference type="PROSITE" id="PS50012">
    <property type="entry name" value="RCC1_3"/>
    <property type="match status" value="1"/>
</dbReference>
<keyword evidence="2" id="KW-0694">RNA-binding</keyword>
<keyword evidence="1" id="KW-0677">Repeat</keyword>
<reference evidence="6 7" key="1">
    <citation type="submission" date="2019-09" db="EMBL/GenBank/DDBJ databases">
        <authorList>
            <person name="Ou C."/>
        </authorList>
    </citation>
    <scope>NUCLEOTIDE SEQUENCE [LARGE SCALE GENOMIC DNA]</scope>
    <source>
        <strain evidence="6">S2</strain>
        <tissue evidence="6">Leaf</tissue>
    </source>
</reference>
<dbReference type="Gene3D" id="3.30.70.330">
    <property type="match status" value="1"/>
</dbReference>
<dbReference type="Pfam" id="PF13540">
    <property type="entry name" value="RCC1_2"/>
    <property type="match status" value="1"/>
</dbReference>
<dbReference type="InterPro" id="IPR051210">
    <property type="entry name" value="Ub_ligase/GEF_domain"/>
</dbReference>
<comment type="caution">
    <text evidence="6">The sequence shown here is derived from an EMBL/GenBank/DDBJ whole genome shotgun (WGS) entry which is preliminary data.</text>
</comment>
<evidence type="ECO:0000256" key="1">
    <source>
        <dbReference type="ARBA" id="ARBA00022737"/>
    </source>
</evidence>
<feature type="region of interest" description="Disordered" evidence="4">
    <location>
        <begin position="182"/>
        <end position="251"/>
    </location>
</feature>
<reference evidence="6 7" key="3">
    <citation type="submission" date="2019-11" db="EMBL/GenBank/DDBJ databases">
        <title>A de novo genome assembly of a pear dwarfing rootstock.</title>
        <authorList>
            <person name="Wang F."/>
            <person name="Wang J."/>
            <person name="Li S."/>
            <person name="Zhang Y."/>
            <person name="Fang M."/>
            <person name="Ma L."/>
            <person name="Zhao Y."/>
            <person name="Jiang S."/>
        </authorList>
    </citation>
    <scope>NUCLEOTIDE SEQUENCE [LARGE SCALE GENOMIC DNA]</scope>
    <source>
        <strain evidence="6">S2</strain>
        <tissue evidence="6">Leaf</tissue>
    </source>
</reference>
<sequence>MSRKRDKPYFSRHAPYSGSKRRRPLPPHPEPEPEPELDKPTYKQPPPPALVVTGLPPDCSVLDLKSRFEIYGPISRIRIDRDAVGYVTYRAADSAQAAIAASLDPSFGITIESKKLQVLWATDPLAQWRKGVGAGAENRDSGAGSSASSNLVRAGVPLRGRGRGNKLASAIVNPRGGAAAAAPTTAAPATAAESSSSALDAPSKPREIVAYDDILKQRSTARRSKQRARDMELGGRSGRAAGHGKATGRAPPLTVSPPYSLLCRRTHLLPRLRRRSPSRLRRRSPSRLDLSWLEPLQFRFRYILAVCMVYTGDAGDLFTCGDGSFGQLGHGDLQSQCRPVKVSFFVDKHVEQIACGMRHSLVLLKGVSGDEVYGFGSGNRDQLVFLDRTYGFEGVKIASFAANGDHSAALSAEGHLYTWGRGFGGTFSTHCSQRLPKLFSFTRVAVRWNHALVLACAEILMLGGNHHAVLSYPEKMTPVKHLAESKEVVVEKIPRLGESRSVQIAAGAEHSAIVAEDGVIKTWGWGENEVSFCHKFREEADTIEIYCGSGFTVAIRTSCRRSQTD</sequence>
<dbReference type="SMART" id="SM00360">
    <property type="entry name" value="RRM"/>
    <property type="match status" value="1"/>
</dbReference>
<feature type="region of interest" description="Disordered" evidence="4">
    <location>
        <begin position="133"/>
        <end position="158"/>
    </location>
</feature>
<dbReference type="PANTHER" id="PTHR22870:SF466">
    <property type="entry name" value="ANKYRIN REPEAT-CONTAINING PROTEIN"/>
    <property type="match status" value="1"/>
</dbReference>
<evidence type="ECO:0000256" key="4">
    <source>
        <dbReference type="SAM" id="MobiDB-lite"/>
    </source>
</evidence>
<dbReference type="PANTHER" id="PTHR22870">
    <property type="entry name" value="REGULATOR OF CHROMOSOME CONDENSATION"/>
    <property type="match status" value="1"/>
</dbReference>
<organism evidence="6 7">
    <name type="scientific">Pyrus ussuriensis x Pyrus communis</name>
    <dbReference type="NCBI Taxonomy" id="2448454"/>
    <lineage>
        <taxon>Eukaryota</taxon>
        <taxon>Viridiplantae</taxon>
        <taxon>Streptophyta</taxon>
        <taxon>Embryophyta</taxon>
        <taxon>Tracheophyta</taxon>
        <taxon>Spermatophyta</taxon>
        <taxon>Magnoliopsida</taxon>
        <taxon>eudicotyledons</taxon>
        <taxon>Gunneridae</taxon>
        <taxon>Pentapetalae</taxon>
        <taxon>rosids</taxon>
        <taxon>fabids</taxon>
        <taxon>Rosales</taxon>
        <taxon>Rosaceae</taxon>
        <taxon>Amygdaloideae</taxon>
        <taxon>Maleae</taxon>
        <taxon>Pyrus</taxon>
    </lineage>
</organism>
<feature type="domain" description="RRM" evidence="5">
    <location>
        <begin position="48"/>
        <end position="123"/>
    </location>
</feature>
<dbReference type="CDD" id="cd00590">
    <property type="entry name" value="RRM_SF"/>
    <property type="match status" value="1"/>
</dbReference>